<feature type="compositionally biased region" description="Basic and acidic residues" evidence="7">
    <location>
        <begin position="235"/>
        <end position="246"/>
    </location>
</feature>
<feature type="transmembrane region" description="Helical" evidence="6">
    <location>
        <begin position="77"/>
        <end position="99"/>
    </location>
</feature>
<feature type="transmembrane region" description="Helical" evidence="6">
    <location>
        <begin position="119"/>
        <end position="138"/>
    </location>
</feature>
<accession>A0A7S1NQ59</accession>
<evidence type="ECO:0000256" key="2">
    <source>
        <dbReference type="ARBA" id="ARBA00006824"/>
    </source>
</evidence>
<keyword evidence="3 6" id="KW-0812">Transmembrane</keyword>
<evidence type="ECO:0000256" key="5">
    <source>
        <dbReference type="ARBA" id="ARBA00023136"/>
    </source>
</evidence>
<dbReference type="GO" id="GO:0005737">
    <property type="term" value="C:cytoplasm"/>
    <property type="evidence" value="ECO:0007669"/>
    <property type="project" value="TreeGrafter"/>
</dbReference>
<gene>
    <name evidence="8" type="ORF">EGYM00392_LOCUS42545</name>
</gene>
<sequence>MKLHLNWADTATSVLISGGTFFVADFCTQHLEYLYHKKRKHAKEDDKTMDVEAEHETETALHLVCASPWIWRRSMNFAFSGVISGLYQDIWCQVLDILLPGMGFKNAVLKTLVDCALNVVYIGMVLVINASMSGASVLRTLKDRFWRLYAAYLCVDVPVDLVVFAVVPVKWQGLTQNIIELFISMMMSHCTYQGMVQEAQTPSSVNEHLPTKTEASGADSTAGPDADVNPPVPGQDEKDSEVSETK</sequence>
<comment type="subcellular location">
    <subcellularLocation>
        <location evidence="1">Membrane</location>
        <topology evidence="1">Multi-pass membrane protein</topology>
    </subcellularLocation>
</comment>
<feature type="transmembrane region" description="Helical" evidence="6">
    <location>
        <begin position="150"/>
        <end position="171"/>
    </location>
</feature>
<keyword evidence="4 6" id="KW-1133">Transmembrane helix</keyword>
<dbReference type="Pfam" id="PF04117">
    <property type="entry name" value="Mpv17_PMP22"/>
    <property type="match status" value="1"/>
</dbReference>
<evidence type="ECO:0000256" key="4">
    <source>
        <dbReference type="ARBA" id="ARBA00022989"/>
    </source>
</evidence>
<dbReference type="GO" id="GO:0016020">
    <property type="term" value="C:membrane"/>
    <property type="evidence" value="ECO:0007669"/>
    <property type="project" value="UniProtKB-SubCell"/>
</dbReference>
<name>A0A7S1NQ59_9EUGL</name>
<keyword evidence="5 6" id="KW-0472">Membrane</keyword>
<comment type="similarity">
    <text evidence="2 6">Belongs to the peroxisomal membrane protein PXMP2/4 family.</text>
</comment>
<feature type="region of interest" description="Disordered" evidence="7">
    <location>
        <begin position="201"/>
        <end position="246"/>
    </location>
</feature>
<evidence type="ECO:0000256" key="1">
    <source>
        <dbReference type="ARBA" id="ARBA00004141"/>
    </source>
</evidence>
<dbReference type="InterPro" id="IPR007248">
    <property type="entry name" value="Mpv17_PMP22"/>
</dbReference>
<evidence type="ECO:0000256" key="3">
    <source>
        <dbReference type="ARBA" id="ARBA00022692"/>
    </source>
</evidence>
<dbReference type="AlphaFoldDB" id="A0A7S1NQ59"/>
<organism evidence="8">
    <name type="scientific">Eutreptiella gymnastica</name>
    <dbReference type="NCBI Taxonomy" id="73025"/>
    <lineage>
        <taxon>Eukaryota</taxon>
        <taxon>Discoba</taxon>
        <taxon>Euglenozoa</taxon>
        <taxon>Euglenida</taxon>
        <taxon>Spirocuta</taxon>
        <taxon>Euglenophyceae</taxon>
        <taxon>Eutreptiales</taxon>
        <taxon>Eutreptiaceae</taxon>
        <taxon>Eutreptiella</taxon>
    </lineage>
</organism>
<evidence type="ECO:0000256" key="6">
    <source>
        <dbReference type="RuleBase" id="RU363053"/>
    </source>
</evidence>
<evidence type="ECO:0000313" key="8">
    <source>
        <dbReference type="EMBL" id="CAD9031403.1"/>
    </source>
</evidence>
<dbReference type="EMBL" id="HBGA01114127">
    <property type="protein sequence ID" value="CAD9031403.1"/>
    <property type="molecule type" value="Transcribed_RNA"/>
</dbReference>
<protein>
    <submittedName>
        <fullName evidence="8">Uncharacterized protein</fullName>
    </submittedName>
</protein>
<evidence type="ECO:0000256" key="7">
    <source>
        <dbReference type="SAM" id="MobiDB-lite"/>
    </source>
</evidence>
<reference evidence="8" key="1">
    <citation type="submission" date="2021-01" db="EMBL/GenBank/DDBJ databases">
        <authorList>
            <person name="Corre E."/>
            <person name="Pelletier E."/>
            <person name="Niang G."/>
            <person name="Scheremetjew M."/>
            <person name="Finn R."/>
            <person name="Kale V."/>
            <person name="Holt S."/>
            <person name="Cochrane G."/>
            <person name="Meng A."/>
            <person name="Brown T."/>
            <person name="Cohen L."/>
        </authorList>
    </citation>
    <scope>NUCLEOTIDE SEQUENCE</scope>
    <source>
        <strain evidence="8">NIES-381</strain>
    </source>
</reference>
<dbReference type="PANTHER" id="PTHR11266">
    <property type="entry name" value="PEROXISOMAL MEMBRANE PROTEIN 2, PXMP2 MPV17"/>
    <property type="match status" value="1"/>
</dbReference>
<proteinExistence type="inferred from homology"/>